<accession>A0ABD1V9J5</accession>
<dbReference type="SUPFAM" id="SSF48403">
    <property type="entry name" value="Ankyrin repeat"/>
    <property type="match status" value="1"/>
</dbReference>
<organism evidence="1 2">
    <name type="scientific">Abeliophyllum distichum</name>
    <dbReference type="NCBI Taxonomy" id="126358"/>
    <lineage>
        <taxon>Eukaryota</taxon>
        <taxon>Viridiplantae</taxon>
        <taxon>Streptophyta</taxon>
        <taxon>Embryophyta</taxon>
        <taxon>Tracheophyta</taxon>
        <taxon>Spermatophyta</taxon>
        <taxon>Magnoliopsida</taxon>
        <taxon>eudicotyledons</taxon>
        <taxon>Gunneridae</taxon>
        <taxon>Pentapetalae</taxon>
        <taxon>asterids</taxon>
        <taxon>lamiids</taxon>
        <taxon>Lamiales</taxon>
        <taxon>Oleaceae</taxon>
        <taxon>Forsythieae</taxon>
        <taxon>Abeliophyllum</taxon>
    </lineage>
</organism>
<name>A0ABD1V9J5_9LAMI</name>
<dbReference type="Pfam" id="PF12796">
    <property type="entry name" value="Ank_2"/>
    <property type="match status" value="1"/>
</dbReference>
<comment type="caution">
    <text evidence="1">The sequence shown here is derived from an EMBL/GenBank/DDBJ whole genome shotgun (WGS) entry which is preliminary data.</text>
</comment>
<evidence type="ECO:0000313" key="2">
    <source>
        <dbReference type="Proteomes" id="UP001604336"/>
    </source>
</evidence>
<dbReference type="Gene3D" id="1.25.40.20">
    <property type="entry name" value="Ankyrin repeat-containing domain"/>
    <property type="match status" value="1"/>
</dbReference>
<keyword evidence="2" id="KW-1185">Reference proteome</keyword>
<gene>
    <name evidence="1" type="ORF">Adt_06589</name>
</gene>
<evidence type="ECO:0000313" key="1">
    <source>
        <dbReference type="EMBL" id="KAL2533238.1"/>
    </source>
</evidence>
<dbReference type="InterPro" id="IPR036770">
    <property type="entry name" value="Ankyrin_rpt-contain_sf"/>
</dbReference>
<dbReference type="SMART" id="SM00248">
    <property type="entry name" value="ANK"/>
    <property type="match status" value="4"/>
</dbReference>
<dbReference type="EMBL" id="JBFOLK010000002">
    <property type="protein sequence ID" value="KAL2533238.1"/>
    <property type="molecule type" value="Genomic_DNA"/>
</dbReference>
<dbReference type="PANTHER" id="PTHR47303">
    <property type="match status" value="1"/>
</dbReference>
<sequence length="201" mass="22745">MIAVEVAPSWLQPFYEALIRGKMTVVKIFLEEHETSALTERLNASGETALMVAIKGGHGHIIDMLVRLTSQELLAFQDNSETTALHAAAQLDNVKAAQLLVDKNHKLLNIVGDGRLWPIHLAAIRGHREMTSYLFYVGMKDEFHSNLLKDSTVGERLMLYLVTARFYGDPNGYLKYVFGKILLHFRFDLVNFAKKTLPKFL</sequence>
<reference evidence="2" key="1">
    <citation type="submission" date="2024-07" db="EMBL/GenBank/DDBJ databases">
        <title>Two chromosome-level genome assemblies of Korean endemic species Abeliophyllum distichum and Forsythia ovata (Oleaceae).</title>
        <authorList>
            <person name="Jang H."/>
        </authorList>
    </citation>
    <scope>NUCLEOTIDE SEQUENCE [LARGE SCALE GENOMIC DNA]</scope>
</reference>
<dbReference type="AlphaFoldDB" id="A0ABD1V9J5"/>
<dbReference type="Proteomes" id="UP001604336">
    <property type="component" value="Unassembled WGS sequence"/>
</dbReference>
<proteinExistence type="predicted"/>
<dbReference type="PANTHER" id="PTHR47303:SF1">
    <property type="entry name" value="NF-KAPPA-B INHIBITOR BETA"/>
    <property type="match status" value="1"/>
</dbReference>
<dbReference type="InterPro" id="IPR002110">
    <property type="entry name" value="Ankyrin_rpt"/>
</dbReference>
<protein>
    <submittedName>
        <fullName evidence="1">Ankyrin repeat family protein</fullName>
    </submittedName>
</protein>